<name>A0A239UCR7_9STAP</name>
<dbReference type="InterPro" id="IPR038218">
    <property type="entry name" value="YuzD-like_sp"/>
</dbReference>
<dbReference type="Proteomes" id="UP000321736">
    <property type="component" value="Unassembled WGS sequence"/>
</dbReference>
<evidence type="ECO:0000313" key="2">
    <source>
        <dbReference type="Proteomes" id="UP000321736"/>
    </source>
</evidence>
<organism evidence="1 2">
    <name type="scientific">Staphylococcus piscifermentans</name>
    <dbReference type="NCBI Taxonomy" id="70258"/>
    <lineage>
        <taxon>Bacteria</taxon>
        <taxon>Bacillati</taxon>
        <taxon>Bacillota</taxon>
        <taxon>Bacilli</taxon>
        <taxon>Bacillales</taxon>
        <taxon>Staphylococcaceae</taxon>
        <taxon>Staphylococcus</taxon>
    </lineage>
</organism>
<comment type="caution">
    <text evidence="1">The sequence shown here is derived from an EMBL/GenBank/DDBJ whole genome shotgun (WGS) entry which is preliminary data.</text>
</comment>
<dbReference type="Pfam" id="PF07315">
    <property type="entry name" value="DUF1462"/>
    <property type="match status" value="1"/>
</dbReference>
<dbReference type="InterPro" id="IPR009190">
    <property type="entry name" value="DUF1462"/>
</dbReference>
<dbReference type="EMBL" id="BKAR01000004">
    <property type="protein sequence ID" value="GEP83956.1"/>
    <property type="molecule type" value="Genomic_DNA"/>
</dbReference>
<dbReference type="InterPro" id="IPR036249">
    <property type="entry name" value="Thioredoxin-like_sf"/>
</dbReference>
<evidence type="ECO:0000313" key="1">
    <source>
        <dbReference type="EMBL" id="GEP83956.1"/>
    </source>
</evidence>
<dbReference type="Gene3D" id="3.40.30.30">
    <property type="entry name" value="Hypothetical protein sa0798"/>
    <property type="match status" value="1"/>
</dbReference>
<reference evidence="1 2" key="1">
    <citation type="submission" date="2019-07" db="EMBL/GenBank/DDBJ databases">
        <title>Whole genome shotgun sequence of Staphylococcus piscifermentans NBRC 109625.</title>
        <authorList>
            <person name="Hosoyama A."/>
            <person name="Uohara A."/>
            <person name="Ohji S."/>
            <person name="Ichikawa N."/>
        </authorList>
    </citation>
    <scope>NUCLEOTIDE SEQUENCE [LARGE SCALE GENOMIC DNA]</scope>
    <source>
        <strain evidence="1 2">NBRC 109625</strain>
    </source>
</reference>
<sequence length="106" mass="12390">MTKVSVVVYGADVVCASCVNAPTSKDTFDWLQALLKRKYPEINFEYTYIDFQKDTENLSDHDQQYIEQLENDELFYPLVTMDDMLVADGFIQSKQITRFVDEHFES</sequence>
<protein>
    <submittedName>
        <fullName evidence="1">Disulfide oxidoreductase</fullName>
    </submittedName>
</protein>
<keyword evidence="2" id="KW-1185">Reference proteome</keyword>
<dbReference type="PIRSF" id="PIRSF010603">
    <property type="entry name" value="UCP010603"/>
    <property type="match status" value="1"/>
</dbReference>
<gene>
    <name evidence="1" type="ORF">SPI02_05410</name>
</gene>
<dbReference type="RefSeq" id="WP_095106348.1">
    <property type="nucleotide sequence ID" value="NZ_BKAR01000004.1"/>
</dbReference>
<proteinExistence type="predicted"/>
<dbReference type="AlphaFoldDB" id="A0A239UCR7"/>
<dbReference type="SUPFAM" id="SSF52833">
    <property type="entry name" value="Thioredoxin-like"/>
    <property type="match status" value="1"/>
</dbReference>
<accession>A0A239UCR7</accession>
<dbReference type="OrthoDB" id="2389679at2"/>